<gene>
    <name evidence="2" type="ORF">TCIL3000_8_2860</name>
</gene>
<protein>
    <recommendedName>
        <fullName evidence="3">Secreted protein</fullName>
    </recommendedName>
</protein>
<dbReference type="EMBL" id="HE575321">
    <property type="protein sequence ID" value="CCC92067.1"/>
    <property type="molecule type" value="Genomic_DNA"/>
</dbReference>
<accession>G0URQ5</accession>
<organism evidence="2">
    <name type="scientific">Trypanosoma congolense (strain IL3000)</name>
    <dbReference type="NCBI Taxonomy" id="1068625"/>
    <lineage>
        <taxon>Eukaryota</taxon>
        <taxon>Discoba</taxon>
        <taxon>Euglenozoa</taxon>
        <taxon>Kinetoplastea</taxon>
        <taxon>Metakinetoplastina</taxon>
        <taxon>Trypanosomatida</taxon>
        <taxon>Trypanosomatidae</taxon>
        <taxon>Trypanosoma</taxon>
        <taxon>Nannomonas</taxon>
    </lineage>
</organism>
<keyword evidence="1" id="KW-0732">Signal</keyword>
<name>G0URQ5_TRYCI</name>
<feature type="signal peptide" evidence="1">
    <location>
        <begin position="1"/>
        <end position="29"/>
    </location>
</feature>
<reference evidence="2" key="1">
    <citation type="journal article" date="2012" name="Proc. Natl. Acad. Sci. U.S.A.">
        <title>Antigenic diversity is generated by distinct evolutionary mechanisms in African trypanosome species.</title>
        <authorList>
            <person name="Jackson A.P."/>
            <person name="Berry A."/>
            <person name="Aslett M."/>
            <person name="Allison H.C."/>
            <person name="Burton P."/>
            <person name="Vavrova-Anderson J."/>
            <person name="Brown R."/>
            <person name="Browne H."/>
            <person name="Corton N."/>
            <person name="Hauser H."/>
            <person name="Gamble J."/>
            <person name="Gilderthorp R."/>
            <person name="Marcello L."/>
            <person name="McQuillan J."/>
            <person name="Otto T.D."/>
            <person name="Quail M.A."/>
            <person name="Sanders M.J."/>
            <person name="van Tonder A."/>
            <person name="Ginger M.L."/>
            <person name="Field M.C."/>
            <person name="Barry J.D."/>
            <person name="Hertz-Fowler C."/>
            <person name="Berriman M."/>
        </authorList>
    </citation>
    <scope>NUCLEOTIDE SEQUENCE</scope>
    <source>
        <strain evidence="2">IL3000</strain>
    </source>
</reference>
<sequence length="100" mass="10773">MPCYVVRGNCLRFVLCVVLIHSASFPVNTSSLYLCVVGVSCGSRTVGWGGGAEAIHASALQRPFKHPPIGSTSFGRVVVTGNPFLHFLQAQWWGNRLGVQ</sequence>
<evidence type="ECO:0008006" key="3">
    <source>
        <dbReference type="Google" id="ProtNLM"/>
    </source>
</evidence>
<feature type="chain" id="PRO_5003410714" description="Secreted protein" evidence="1">
    <location>
        <begin position="30"/>
        <end position="100"/>
    </location>
</feature>
<proteinExistence type="predicted"/>
<dbReference type="AlphaFoldDB" id="G0URQ5"/>
<evidence type="ECO:0000313" key="2">
    <source>
        <dbReference type="EMBL" id="CCC92067.1"/>
    </source>
</evidence>
<evidence type="ECO:0000256" key="1">
    <source>
        <dbReference type="SAM" id="SignalP"/>
    </source>
</evidence>